<name>A0A239WZJ1_9ACTN</name>
<dbReference type="GO" id="GO:0003841">
    <property type="term" value="F:1-acylglycerol-3-phosphate O-acyltransferase activity"/>
    <property type="evidence" value="ECO:0007669"/>
    <property type="project" value="TreeGrafter"/>
</dbReference>
<keyword evidence="2 5" id="KW-0012">Acyltransferase</keyword>
<dbReference type="EC" id="2.3.1.-" evidence="5"/>
<evidence type="ECO:0000256" key="1">
    <source>
        <dbReference type="ARBA" id="ARBA00022679"/>
    </source>
</evidence>
<dbReference type="KEGG" id="cgrn:4412665_01802"/>
<accession>A0A239WZJ1</accession>
<sequence>MWYQFFKYTLFAPGTRLVCRPWVVGEENIPTDGGAILASNHLGVLDPLIVASMIDRPITYPAKKELFDPSGGPGKRIVAWFMHAVDQVPLDRSGGRGSLTAMDPVLERLQEGGLVGIFPEGTRSADDRMFKAKTGVARLALTAKVPVIPVGVAGSQTSRTVCGIPLCSRPGLIFGKSLDFSDYSDRVGETAVLRWVTNEIMDAVAELTGQEYVDVFATRVKYGNLRGKDLTPWVRDRPGHVAPPAPRKDRQRATSAAEVETQPGIDGTSSTASQPLSVLTDLH</sequence>
<dbReference type="GO" id="GO:0005886">
    <property type="term" value="C:plasma membrane"/>
    <property type="evidence" value="ECO:0007669"/>
    <property type="project" value="TreeGrafter"/>
</dbReference>
<feature type="compositionally biased region" description="Polar residues" evidence="3">
    <location>
        <begin position="267"/>
        <end position="277"/>
    </location>
</feature>
<dbReference type="CDD" id="cd07989">
    <property type="entry name" value="LPLAT_AGPAT-like"/>
    <property type="match status" value="1"/>
</dbReference>
<evidence type="ECO:0000256" key="2">
    <source>
        <dbReference type="ARBA" id="ARBA00023315"/>
    </source>
</evidence>
<keyword evidence="1 5" id="KW-0808">Transferase</keyword>
<dbReference type="SMART" id="SM00563">
    <property type="entry name" value="PlsC"/>
    <property type="match status" value="1"/>
</dbReference>
<dbReference type="InterPro" id="IPR002123">
    <property type="entry name" value="Plipid/glycerol_acylTrfase"/>
</dbReference>
<dbReference type="SUPFAM" id="SSF69593">
    <property type="entry name" value="Glycerol-3-phosphate (1)-acyltransferase"/>
    <property type="match status" value="1"/>
</dbReference>
<evidence type="ECO:0000313" key="5">
    <source>
        <dbReference type="EMBL" id="SNV39689.1"/>
    </source>
</evidence>
<feature type="region of interest" description="Disordered" evidence="3">
    <location>
        <begin position="233"/>
        <end position="283"/>
    </location>
</feature>
<dbReference type="Pfam" id="PF01553">
    <property type="entry name" value="Acyltransferase"/>
    <property type="match status" value="1"/>
</dbReference>
<evidence type="ECO:0000259" key="4">
    <source>
        <dbReference type="SMART" id="SM00563"/>
    </source>
</evidence>
<dbReference type="Proteomes" id="UP000215332">
    <property type="component" value="Chromosome 1"/>
</dbReference>
<dbReference type="AlphaFoldDB" id="A0A239WZJ1"/>
<reference evidence="5 6" key="1">
    <citation type="submission" date="2017-06" db="EMBL/GenBank/DDBJ databases">
        <authorList>
            <consortium name="Pathogen Informatics"/>
        </authorList>
    </citation>
    <scope>NUCLEOTIDE SEQUENCE [LARGE SCALE GENOMIC DNA]</scope>
    <source>
        <strain evidence="5 6">NCTC11865</strain>
    </source>
</reference>
<evidence type="ECO:0000256" key="3">
    <source>
        <dbReference type="SAM" id="MobiDB-lite"/>
    </source>
</evidence>
<dbReference type="PANTHER" id="PTHR10434:SF11">
    <property type="entry name" value="1-ACYL-SN-GLYCEROL-3-PHOSPHATE ACYLTRANSFERASE"/>
    <property type="match status" value="1"/>
</dbReference>
<feature type="domain" description="Phospholipid/glycerol acyltransferase" evidence="4">
    <location>
        <begin position="35"/>
        <end position="155"/>
    </location>
</feature>
<dbReference type="PANTHER" id="PTHR10434">
    <property type="entry name" value="1-ACYL-SN-GLYCEROL-3-PHOSPHATE ACYLTRANSFERASE"/>
    <property type="match status" value="1"/>
</dbReference>
<evidence type="ECO:0000313" key="6">
    <source>
        <dbReference type="Proteomes" id="UP000215332"/>
    </source>
</evidence>
<proteinExistence type="predicted"/>
<gene>
    <name evidence="5" type="primary">plsC_2</name>
    <name evidence="5" type="ORF">SAMEA4412665_01802</name>
</gene>
<protein>
    <submittedName>
        <fullName evidence="5">1-acyl-sn-glycerol-3-phosphate acyltransferase</fullName>
        <ecNumber evidence="5">2.3.1.-</ecNumber>
    </submittedName>
</protein>
<organism evidence="5 6">
    <name type="scientific">Cutibacterium granulosum</name>
    <dbReference type="NCBI Taxonomy" id="33011"/>
    <lineage>
        <taxon>Bacteria</taxon>
        <taxon>Bacillati</taxon>
        <taxon>Actinomycetota</taxon>
        <taxon>Actinomycetes</taxon>
        <taxon>Propionibacteriales</taxon>
        <taxon>Propionibacteriaceae</taxon>
        <taxon>Cutibacterium</taxon>
    </lineage>
</organism>
<dbReference type="GO" id="GO:0006654">
    <property type="term" value="P:phosphatidic acid biosynthetic process"/>
    <property type="evidence" value="ECO:0007669"/>
    <property type="project" value="TreeGrafter"/>
</dbReference>
<dbReference type="EMBL" id="LT906441">
    <property type="protein sequence ID" value="SNV39689.1"/>
    <property type="molecule type" value="Genomic_DNA"/>
</dbReference>
<dbReference type="eggNOG" id="COG0204">
    <property type="taxonomic scope" value="Bacteria"/>
</dbReference>